<dbReference type="Proteomes" id="UP000186524">
    <property type="component" value="Unassembled WGS sequence"/>
</dbReference>
<dbReference type="EMBL" id="MRWQ01000006">
    <property type="protein sequence ID" value="OKL36695.1"/>
    <property type="molecule type" value="Genomic_DNA"/>
</dbReference>
<evidence type="ECO:0000313" key="2">
    <source>
        <dbReference type="Proteomes" id="UP000186524"/>
    </source>
</evidence>
<name>A0A1Q5P370_9BACI</name>
<evidence type="ECO:0000313" key="1">
    <source>
        <dbReference type="EMBL" id="OKL36695.1"/>
    </source>
</evidence>
<proteinExistence type="predicted"/>
<keyword evidence="2" id="KW-1185">Reference proteome</keyword>
<comment type="caution">
    <text evidence="1">The sequence shown here is derived from an EMBL/GenBank/DDBJ whole genome shotgun (WGS) entry which is preliminary data.</text>
</comment>
<sequence length="69" mass="7913">MDKNSINRYNKKNNNFGVINMSTVKTLPEIVKQPKNESKKPQTISDLRKMLAIKTAPGHSLVELYRRGQ</sequence>
<gene>
    <name evidence="1" type="ORF">BLL40_08125</name>
</gene>
<accession>A0A1Q5P370</accession>
<protein>
    <submittedName>
        <fullName evidence="1">Uncharacterized protein</fullName>
    </submittedName>
</protein>
<organism evidence="1 2">
    <name type="scientific">Domibacillus mangrovi</name>
    <dbReference type="NCBI Taxonomy" id="1714354"/>
    <lineage>
        <taxon>Bacteria</taxon>
        <taxon>Bacillati</taxon>
        <taxon>Bacillota</taxon>
        <taxon>Bacilli</taxon>
        <taxon>Bacillales</taxon>
        <taxon>Bacillaceae</taxon>
        <taxon>Domibacillus</taxon>
    </lineage>
</organism>
<reference evidence="1 2" key="1">
    <citation type="submission" date="2016-12" db="EMBL/GenBank/DDBJ databases">
        <title>Domibacillus sp. SAOS 44 whole genome sequencing.</title>
        <authorList>
            <person name="Verma A."/>
            <person name="Krishnamurthi S."/>
        </authorList>
    </citation>
    <scope>NUCLEOTIDE SEQUENCE [LARGE SCALE GENOMIC DNA]</scope>
    <source>
        <strain evidence="1 2">SAOS 44</strain>
    </source>
</reference>
<dbReference type="AlphaFoldDB" id="A0A1Q5P370"/>